<dbReference type="InterPro" id="IPR036249">
    <property type="entry name" value="Thioredoxin-like_sf"/>
</dbReference>
<keyword evidence="6" id="KW-1185">Reference proteome</keyword>
<comment type="similarity">
    <text evidence="1">Belongs to the thioredoxin family.</text>
</comment>
<evidence type="ECO:0000313" key="5">
    <source>
        <dbReference type="EMBL" id="NJP36795.1"/>
    </source>
</evidence>
<evidence type="ECO:0000256" key="3">
    <source>
        <dbReference type="ARBA" id="ARBA00023284"/>
    </source>
</evidence>
<organism evidence="5 6">
    <name type="scientific">Alkalicoccus luteus</name>
    <dbReference type="NCBI Taxonomy" id="1237094"/>
    <lineage>
        <taxon>Bacteria</taxon>
        <taxon>Bacillati</taxon>
        <taxon>Bacillota</taxon>
        <taxon>Bacilli</taxon>
        <taxon>Bacillales</taxon>
        <taxon>Bacillaceae</taxon>
        <taxon>Alkalicoccus</taxon>
    </lineage>
</organism>
<sequence>MKKILLFGGIAVALFVTLIVVVQLQNQQQADGNPFGKSTLAQETIDQLDDPNYQNVILPEELDERLADNEDALIYFYSGRCDYCNQATPVLVPMAEDAGADLELYNVLEFEEGWNDFDIEGTPTVILFEDGEEVDRITGLGPEEEYEQLFERAAE</sequence>
<reference evidence="5 6" key="1">
    <citation type="submission" date="2020-03" db="EMBL/GenBank/DDBJ databases">
        <title>Assessment of the enzymatic potential of alkaline-tolerant lipase obtained from Bacillus luteus H11 (technogenic soil) for the bioremediation of saline soils contaminated with petroleum substances.</title>
        <authorList>
            <person name="Kalwasinska A."/>
        </authorList>
    </citation>
    <scope>NUCLEOTIDE SEQUENCE [LARGE SCALE GENOMIC DNA]</scope>
    <source>
        <strain evidence="5 6">H11</strain>
    </source>
</reference>
<keyword evidence="2" id="KW-1015">Disulfide bond</keyword>
<dbReference type="GO" id="GO:0005737">
    <property type="term" value="C:cytoplasm"/>
    <property type="evidence" value="ECO:0007669"/>
    <property type="project" value="TreeGrafter"/>
</dbReference>
<dbReference type="Proteomes" id="UP000752012">
    <property type="component" value="Unassembled WGS sequence"/>
</dbReference>
<dbReference type="PANTHER" id="PTHR45663:SF11">
    <property type="entry name" value="GEO12009P1"/>
    <property type="match status" value="1"/>
</dbReference>
<dbReference type="InterPro" id="IPR013766">
    <property type="entry name" value="Thioredoxin_domain"/>
</dbReference>
<feature type="domain" description="Thioredoxin" evidence="4">
    <location>
        <begin position="39"/>
        <end position="155"/>
    </location>
</feature>
<dbReference type="AlphaFoldDB" id="A0A969PNS9"/>
<evidence type="ECO:0000259" key="4">
    <source>
        <dbReference type="PROSITE" id="PS51352"/>
    </source>
</evidence>
<dbReference type="RefSeq" id="WP_168005084.1">
    <property type="nucleotide sequence ID" value="NZ_JAATHJ010000004.1"/>
</dbReference>
<gene>
    <name evidence="5" type="ORF">HCN83_04265</name>
</gene>
<dbReference type="Pfam" id="PF00085">
    <property type="entry name" value="Thioredoxin"/>
    <property type="match status" value="1"/>
</dbReference>
<evidence type="ECO:0000313" key="6">
    <source>
        <dbReference type="Proteomes" id="UP000752012"/>
    </source>
</evidence>
<dbReference type="Gene3D" id="3.40.30.10">
    <property type="entry name" value="Glutaredoxin"/>
    <property type="match status" value="1"/>
</dbReference>
<dbReference type="PROSITE" id="PS51352">
    <property type="entry name" value="THIOREDOXIN_2"/>
    <property type="match status" value="1"/>
</dbReference>
<dbReference type="GO" id="GO:0015035">
    <property type="term" value="F:protein-disulfide reductase activity"/>
    <property type="evidence" value="ECO:0007669"/>
    <property type="project" value="TreeGrafter"/>
</dbReference>
<name>A0A969PNS9_9BACI</name>
<protein>
    <submittedName>
        <fullName evidence="5">Thioredoxin family protein</fullName>
    </submittedName>
</protein>
<dbReference type="EMBL" id="JAATHJ010000004">
    <property type="protein sequence ID" value="NJP36795.1"/>
    <property type="molecule type" value="Genomic_DNA"/>
</dbReference>
<dbReference type="CDD" id="cd02947">
    <property type="entry name" value="TRX_family"/>
    <property type="match status" value="1"/>
</dbReference>
<comment type="caution">
    <text evidence="5">The sequence shown here is derived from an EMBL/GenBank/DDBJ whole genome shotgun (WGS) entry which is preliminary data.</text>
</comment>
<evidence type="ECO:0000256" key="2">
    <source>
        <dbReference type="ARBA" id="ARBA00023157"/>
    </source>
</evidence>
<dbReference type="PANTHER" id="PTHR45663">
    <property type="entry name" value="GEO12009P1"/>
    <property type="match status" value="1"/>
</dbReference>
<accession>A0A969PNS9</accession>
<dbReference type="SUPFAM" id="SSF52833">
    <property type="entry name" value="Thioredoxin-like"/>
    <property type="match status" value="1"/>
</dbReference>
<proteinExistence type="inferred from homology"/>
<evidence type="ECO:0000256" key="1">
    <source>
        <dbReference type="ARBA" id="ARBA00008987"/>
    </source>
</evidence>
<keyword evidence="3" id="KW-0676">Redox-active center</keyword>